<reference evidence="3 4" key="1">
    <citation type="submission" date="2021-12" db="EMBL/GenBank/DDBJ databases">
        <title>Discovery of the Pendulisporaceae a myxobacterial family with distinct sporulation behavior and unique specialized metabolism.</title>
        <authorList>
            <person name="Garcia R."/>
            <person name="Popoff A."/>
            <person name="Bader C.D."/>
            <person name="Loehr J."/>
            <person name="Walesch S."/>
            <person name="Walt C."/>
            <person name="Boldt J."/>
            <person name="Bunk B."/>
            <person name="Haeckl F.J.F.P.J."/>
            <person name="Gunesch A.P."/>
            <person name="Birkelbach J."/>
            <person name="Nuebel U."/>
            <person name="Pietschmann T."/>
            <person name="Bach T."/>
            <person name="Mueller R."/>
        </authorList>
    </citation>
    <scope>NUCLEOTIDE SEQUENCE [LARGE SCALE GENOMIC DNA]</scope>
    <source>
        <strain evidence="3 4">MSr12523</strain>
    </source>
</reference>
<name>A0ABZ2K3F6_9BACT</name>
<organism evidence="3 4">
    <name type="scientific">Pendulispora brunnea</name>
    <dbReference type="NCBI Taxonomy" id="2905690"/>
    <lineage>
        <taxon>Bacteria</taxon>
        <taxon>Pseudomonadati</taxon>
        <taxon>Myxococcota</taxon>
        <taxon>Myxococcia</taxon>
        <taxon>Myxococcales</taxon>
        <taxon>Sorangiineae</taxon>
        <taxon>Pendulisporaceae</taxon>
        <taxon>Pendulispora</taxon>
    </lineage>
</organism>
<sequence>MQNALATPLETVPRVPPEVERFRVEYRKENVGPHYSGWLHFAFTSIGSLAVLGFAISRVHDMAPLEWLTLPLAFLFANVCEYFGHKGPMHRPKPGMGILFQRHTREHHHFFTHDAMSYESSRDFKMVLFPPVMLFFFLGVIATPVAGLLFLVSSSNVAWLFIVVAMGYFLTYEWLHFVYHLDERSLVGRLPMVKVLRRHHQRHHDKALMGRWNFNITFPISDRVFGTYYVERRGE</sequence>
<feature type="transmembrane region" description="Helical" evidence="1">
    <location>
        <begin position="37"/>
        <end position="56"/>
    </location>
</feature>
<evidence type="ECO:0000313" key="4">
    <source>
        <dbReference type="Proteomes" id="UP001379533"/>
    </source>
</evidence>
<feature type="transmembrane region" description="Helical" evidence="1">
    <location>
        <begin position="126"/>
        <end position="151"/>
    </location>
</feature>
<dbReference type="Proteomes" id="UP001379533">
    <property type="component" value="Chromosome"/>
</dbReference>
<feature type="transmembrane region" description="Helical" evidence="1">
    <location>
        <begin position="157"/>
        <end position="175"/>
    </location>
</feature>
<dbReference type="RefSeq" id="WP_394843821.1">
    <property type="nucleotide sequence ID" value="NZ_CP089982.1"/>
</dbReference>
<evidence type="ECO:0000256" key="1">
    <source>
        <dbReference type="SAM" id="Phobius"/>
    </source>
</evidence>
<keyword evidence="1" id="KW-0812">Transmembrane</keyword>
<feature type="transmembrane region" description="Helical" evidence="1">
    <location>
        <begin position="68"/>
        <end position="84"/>
    </location>
</feature>
<accession>A0ABZ2K3F6</accession>
<evidence type="ECO:0000313" key="3">
    <source>
        <dbReference type="EMBL" id="WXA93223.1"/>
    </source>
</evidence>
<keyword evidence="1" id="KW-0472">Membrane</keyword>
<keyword evidence="4" id="KW-1185">Reference proteome</keyword>
<protein>
    <submittedName>
        <fullName evidence="3">Sterol desaturase family protein</fullName>
    </submittedName>
</protein>
<keyword evidence="1" id="KW-1133">Transmembrane helix</keyword>
<feature type="domain" description="Fatty acid hydroxylase" evidence="2">
    <location>
        <begin position="72"/>
        <end position="227"/>
    </location>
</feature>
<dbReference type="InterPro" id="IPR006694">
    <property type="entry name" value="Fatty_acid_hydroxylase"/>
</dbReference>
<gene>
    <name evidence="3" type="ORF">LZC95_43070</name>
</gene>
<dbReference type="Pfam" id="PF04116">
    <property type="entry name" value="FA_hydroxylase"/>
    <property type="match status" value="1"/>
</dbReference>
<dbReference type="EMBL" id="CP089982">
    <property type="protein sequence ID" value="WXA93223.1"/>
    <property type="molecule type" value="Genomic_DNA"/>
</dbReference>
<evidence type="ECO:0000259" key="2">
    <source>
        <dbReference type="Pfam" id="PF04116"/>
    </source>
</evidence>
<proteinExistence type="predicted"/>